<dbReference type="Proteomes" id="UP001595630">
    <property type="component" value="Unassembled WGS sequence"/>
</dbReference>
<dbReference type="InterPro" id="IPR001853">
    <property type="entry name" value="DSBA-like_thioredoxin_dom"/>
</dbReference>
<dbReference type="Pfam" id="PF01323">
    <property type="entry name" value="DSBA"/>
    <property type="match status" value="1"/>
</dbReference>
<feature type="domain" description="DSBA-like thioredoxin" evidence="1">
    <location>
        <begin position="7"/>
        <end position="199"/>
    </location>
</feature>
<evidence type="ECO:0000259" key="1">
    <source>
        <dbReference type="Pfam" id="PF01323"/>
    </source>
</evidence>
<dbReference type="PANTHER" id="PTHR13887">
    <property type="entry name" value="GLUTATHIONE S-TRANSFERASE KAPPA"/>
    <property type="match status" value="1"/>
</dbReference>
<dbReference type="InterPro" id="IPR036249">
    <property type="entry name" value="Thioredoxin-like_sf"/>
</dbReference>
<sequence>MDARLVYVMDPMCSWCWGFAPVIERLAEQAAAAGVGLHLVVGGLRSERGKLDAAGRERILGYWRAVQAGTGQRFNFEAGLPAGLVYDTEPACRALVTARAFSEEAAWTLAGLIQRAFYLEGRDVTGASALRELAEQAGLPAEGFAEAFDLQASVEATQADICWARDLGIAGFPTLLARRDGMHVLLSHGYQPLDRLAPLLARWLEQGGHG</sequence>
<accession>A0ABV7TCG5</accession>
<dbReference type="CDD" id="cd03025">
    <property type="entry name" value="DsbA_FrnE_like"/>
    <property type="match status" value="1"/>
</dbReference>
<protein>
    <submittedName>
        <fullName evidence="2">DsbA family protein</fullName>
    </submittedName>
</protein>
<dbReference type="PANTHER" id="PTHR13887:SF54">
    <property type="entry name" value="DSBA FAMILY PROTEIN"/>
    <property type="match status" value="1"/>
</dbReference>
<comment type="caution">
    <text evidence="2">The sequence shown here is derived from an EMBL/GenBank/DDBJ whole genome shotgun (WGS) entry which is preliminary data.</text>
</comment>
<dbReference type="EMBL" id="JBHRXZ010000024">
    <property type="protein sequence ID" value="MFC3609306.1"/>
    <property type="molecule type" value="Genomic_DNA"/>
</dbReference>
<organism evidence="2 3">
    <name type="scientific">Stutzerimonas tarimensis</name>
    <dbReference type="NCBI Taxonomy" id="1507735"/>
    <lineage>
        <taxon>Bacteria</taxon>
        <taxon>Pseudomonadati</taxon>
        <taxon>Pseudomonadota</taxon>
        <taxon>Gammaproteobacteria</taxon>
        <taxon>Pseudomonadales</taxon>
        <taxon>Pseudomonadaceae</taxon>
        <taxon>Stutzerimonas</taxon>
    </lineage>
</organism>
<name>A0ABV7TCG5_9GAMM</name>
<reference evidence="3" key="1">
    <citation type="journal article" date="2019" name="Int. J. Syst. Evol. Microbiol.">
        <title>The Global Catalogue of Microorganisms (GCM) 10K type strain sequencing project: providing services to taxonomists for standard genome sequencing and annotation.</title>
        <authorList>
            <consortium name="The Broad Institute Genomics Platform"/>
            <consortium name="The Broad Institute Genome Sequencing Center for Infectious Disease"/>
            <person name="Wu L."/>
            <person name="Ma J."/>
        </authorList>
    </citation>
    <scope>NUCLEOTIDE SEQUENCE [LARGE SCALE GENOMIC DNA]</scope>
    <source>
        <strain evidence="3">KCTC 42447</strain>
    </source>
</reference>
<dbReference type="RefSeq" id="WP_386366738.1">
    <property type="nucleotide sequence ID" value="NZ_JBHRXZ010000024.1"/>
</dbReference>
<dbReference type="Gene3D" id="1.10.472.60">
    <property type="entry name" value="putative protein disulfide isomerase domain"/>
    <property type="match status" value="1"/>
</dbReference>
<proteinExistence type="predicted"/>
<gene>
    <name evidence="2" type="ORF">ACFOMF_16140</name>
</gene>
<keyword evidence="3" id="KW-1185">Reference proteome</keyword>
<dbReference type="Gene3D" id="3.40.30.10">
    <property type="entry name" value="Glutaredoxin"/>
    <property type="match status" value="1"/>
</dbReference>
<evidence type="ECO:0000313" key="2">
    <source>
        <dbReference type="EMBL" id="MFC3609306.1"/>
    </source>
</evidence>
<dbReference type="SUPFAM" id="SSF52833">
    <property type="entry name" value="Thioredoxin-like"/>
    <property type="match status" value="1"/>
</dbReference>
<evidence type="ECO:0000313" key="3">
    <source>
        <dbReference type="Proteomes" id="UP001595630"/>
    </source>
</evidence>